<accession>A0A7M1CF68</accession>
<keyword evidence="3 11" id="KW-0813">Transport</keyword>
<dbReference type="AlphaFoldDB" id="A0A7M1CF68"/>
<evidence type="ECO:0000256" key="7">
    <source>
        <dbReference type="ARBA" id="ARBA00022989"/>
    </source>
</evidence>
<evidence type="ECO:0000256" key="2">
    <source>
        <dbReference type="ARBA" id="ARBA00008892"/>
    </source>
</evidence>
<sequence length="54" mass="6626">MPQLDLSWFIFNFFLAWTLVIILYLIITNQNWSTNNIEEKETNQKNETTTNWTW</sequence>
<dbReference type="GO" id="GO:0031966">
    <property type="term" value="C:mitochondrial membrane"/>
    <property type="evidence" value="ECO:0007669"/>
    <property type="project" value="UniProtKB-SubCell"/>
</dbReference>
<keyword evidence="9 11" id="KW-0496">Mitochondrion</keyword>
<name>A0A7M1CF68_9ECHN</name>
<protein>
    <recommendedName>
        <fullName evidence="11">ATP synthase complex subunit 8</fullName>
    </recommendedName>
</protein>
<evidence type="ECO:0000256" key="5">
    <source>
        <dbReference type="ARBA" id="ARBA00022692"/>
    </source>
</evidence>
<dbReference type="GO" id="GO:0015078">
    <property type="term" value="F:proton transmembrane transporter activity"/>
    <property type="evidence" value="ECO:0007669"/>
    <property type="project" value="InterPro"/>
</dbReference>
<evidence type="ECO:0000256" key="1">
    <source>
        <dbReference type="ARBA" id="ARBA00004304"/>
    </source>
</evidence>
<evidence type="ECO:0000313" key="13">
    <source>
        <dbReference type="EMBL" id="QOP62911.1"/>
    </source>
</evidence>
<feature type="transmembrane region" description="Helical" evidence="12">
    <location>
        <begin position="6"/>
        <end position="27"/>
    </location>
</feature>
<reference evidence="13" key="1">
    <citation type="journal article" date="2020" name="Mitochondrial DNA Part B Resour">
        <title>Complete sequence of mitochondrial DNA of a deep-sea holothurian species of the genus Synallactes (Synallactida: Synallactidae).</title>
        <authorList>
            <person name="Liao M."/>
            <person name="Li B."/>
            <person name="Xiao N."/>
            <person name="Kong M."/>
            <person name="Wang Y."/>
            <person name="Wang J."/>
            <person name="Rong X."/>
            <person name="Zhang Z."/>
            <person name="Yu Y."/>
        </authorList>
    </citation>
    <scope>NUCLEOTIDE SEQUENCE</scope>
</reference>
<dbReference type="GO" id="GO:0015986">
    <property type="term" value="P:proton motive force-driven ATP synthesis"/>
    <property type="evidence" value="ECO:0007669"/>
    <property type="project" value="InterPro"/>
</dbReference>
<evidence type="ECO:0000256" key="9">
    <source>
        <dbReference type="ARBA" id="ARBA00023128"/>
    </source>
</evidence>
<dbReference type="EMBL" id="MT559281">
    <property type="protein sequence ID" value="QOP62911.1"/>
    <property type="molecule type" value="Genomic_DNA"/>
</dbReference>
<comment type="similarity">
    <text evidence="2 11">Belongs to the ATPase protein 8 family.</text>
</comment>
<evidence type="ECO:0000256" key="4">
    <source>
        <dbReference type="ARBA" id="ARBA00022547"/>
    </source>
</evidence>
<evidence type="ECO:0000256" key="8">
    <source>
        <dbReference type="ARBA" id="ARBA00023065"/>
    </source>
</evidence>
<evidence type="ECO:0000256" key="3">
    <source>
        <dbReference type="ARBA" id="ARBA00022448"/>
    </source>
</evidence>
<dbReference type="InterPro" id="IPR001421">
    <property type="entry name" value="ATP8_metazoa"/>
</dbReference>
<keyword evidence="8 11" id="KW-0406">Ion transport</keyword>
<evidence type="ECO:0000256" key="6">
    <source>
        <dbReference type="ARBA" id="ARBA00022781"/>
    </source>
</evidence>
<comment type="subcellular location">
    <subcellularLocation>
        <location evidence="1 11">Mitochondrion membrane</location>
        <topology evidence="1 11">Single-pass membrane protein</topology>
    </subcellularLocation>
</comment>
<evidence type="ECO:0000256" key="12">
    <source>
        <dbReference type="SAM" id="Phobius"/>
    </source>
</evidence>
<organism evidence="13">
    <name type="scientific">Synallactes sp. Y30071</name>
    <dbReference type="NCBI Taxonomy" id="2777204"/>
    <lineage>
        <taxon>Eukaryota</taxon>
        <taxon>Metazoa</taxon>
        <taxon>Echinodermata</taxon>
        <taxon>Eleutherozoa</taxon>
        <taxon>Echinozoa</taxon>
        <taxon>Holothuroidea</taxon>
        <taxon>Aspidochirotacea</taxon>
        <taxon>Aspidochirotida</taxon>
        <taxon>Synallactidae</taxon>
        <taxon>Synallactes</taxon>
    </lineage>
</organism>
<gene>
    <name evidence="13" type="primary">atp8</name>
</gene>
<keyword evidence="7 12" id="KW-1133">Transmembrane helix</keyword>
<evidence type="ECO:0000256" key="10">
    <source>
        <dbReference type="ARBA" id="ARBA00023136"/>
    </source>
</evidence>
<keyword evidence="10 12" id="KW-0472">Membrane</keyword>
<dbReference type="Pfam" id="PF00895">
    <property type="entry name" value="ATP-synt_8"/>
    <property type="match status" value="1"/>
</dbReference>
<geneLocation type="mitochondrion" evidence="13"/>
<proteinExistence type="inferred from homology"/>
<keyword evidence="5 11" id="KW-0812">Transmembrane</keyword>
<dbReference type="GO" id="GO:0045259">
    <property type="term" value="C:proton-transporting ATP synthase complex"/>
    <property type="evidence" value="ECO:0007669"/>
    <property type="project" value="UniProtKB-KW"/>
</dbReference>
<keyword evidence="6 11" id="KW-0375">Hydrogen ion transport</keyword>
<keyword evidence="4 11" id="KW-0138">CF(0)</keyword>
<evidence type="ECO:0000256" key="11">
    <source>
        <dbReference type="RuleBase" id="RU003661"/>
    </source>
</evidence>